<dbReference type="NCBIfam" id="TIGR02595">
    <property type="entry name" value="PEP_CTERM"/>
    <property type="match status" value="1"/>
</dbReference>
<dbReference type="EMBL" id="WWCK01000002">
    <property type="protein sequence ID" value="MYM66332.1"/>
    <property type="molecule type" value="Genomic_DNA"/>
</dbReference>
<dbReference type="NCBIfam" id="NF033208">
    <property type="entry name" value="choice_anch_E"/>
    <property type="match status" value="1"/>
</dbReference>
<dbReference type="Pfam" id="PF07589">
    <property type="entry name" value="PEP-CTERM"/>
    <property type="match status" value="1"/>
</dbReference>
<dbReference type="NCBIfam" id="NF038126">
    <property type="entry name" value="PEP_CTERM_FxDxF"/>
    <property type="match status" value="1"/>
</dbReference>
<evidence type="ECO:0000256" key="1">
    <source>
        <dbReference type="SAM" id="SignalP"/>
    </source>
</evidence>
<protein>
    <submittedName>
        <fullName evidence="3">Choice-of-anchor E domain-containing protein</fullName>
    </submittedName>
</protein>
<feature type="signal peptide" evidence="1">
    <location>
        <begin position="1"/>
        <end position="22"/>
    </location>
</feature>
<gene>
    <name evidence="3" type="ORF">GTP45_05705</name>
</gene>
<evidence type="ECO:0000313" key="3">
    <source>
        <dbReference type="EMBL" id="MYM66332.1"/>
    </source>
</evidence>
<accession>A0A7X4GPL1</accession>
<dbReference type="InterPro" id="IPR013424">
    <property type="entry name" value="Ice-binding_C"/>
</dbReference>
<organism evidence="3 4">
    <name type="scientific">Duganella rivi</name>
    <dbReference type="NCBI Taxonomy" id="2666083"/>
    <lineage>
        <taxon>Bacteria</taxon>
        <taxon>Pseudomonadati</taxon>
        <taxon>Pseudomonadota</taxon>
        <taxon>Betaproteobacteria</taxon>
        <taxon>Burkholderiales</taxon>
        <taxon>Oxalobacteraceae</taxon>
        <taxon>Telluria group</taxon>
        <taxon>Duganella</taxon>
    </lineage>
</organism>
<dbReference type="Proteomes" id="UP000450012">
    <property type="component" value="Unassembled WGS sequence"/>
</dbReference>
<sequence>MKKITHIALASLALAAAVDAAAAPAVQSYTVTSNVIANAAVANGGLTFAQFDGSLGTLQSVTVEYFTDLGSTLKVENLSKKSGSSIVANTSGVVTFTIGSLSQGVNYSGTYSRLLPVYDLGNDYAGTSGFVDTITASPFSQSQSYTGASTLAAFTGTATSTMSAGVSGTATSLVTGTSGNTRSLVLPKLDAYAKVTYNYVSAVPEPETYAMLLAGLGLVGVVARRRKSA</sequence>
<reference evidence="3 4" key="1">
    <citation type="submission" date="2019-12" db="EMBL/GenBank/DDBJ databases">
        <title>Novel species isolated from a subtropical stream in China.</title>
        <authorList>
            <person name="Lu H."/>
        </authorList>
    </citation>
    <scope>NUCLEOTIDE SEQUENCE [LARGE SCALE GENOMIC DNA]</scope>
    <source>
        <strain evidence="3 4">FT55W</strain>
    </source>
</reference>
<comment type="caution">
    <text evidence="3">The sequence shown here is derived from an EMBL/GenBank/DDBJ whole genome shotgun (WGS) entry which is preliminary data.</text>
</comment>
<name>A0A7X4GPL1_9BURK</name>
<evidence type="ECO:0000313" key="4">
    <source>
        <dbReference type="Proteomes" id="UP000450012"/>
    </source>
</evidence>
<feature type="domain" description="Ice-binding protein C-terminal" evidence="2">
    <location>
        <begin position="202"/>
        <end position="226"/>
    </location>
</feature>
<dbReference type="AlphaFoldDB" id="A0A7X4GPL1"/>
<proteinExistence type="predicted"/>
<evidence type="ECO:0000259" key="2">
    <source>
        <dbReference type="Pfam" id="PF07589"/>
    </source>
</evidence>
<keyword evidence="4" id="KW-1185">Reference proteome</keyword>
<keyword evidence="1" id="KW-0732">Signal</keyword>
<dbReference type="RefSeq" id="WP_161012925.1">
    <property type="nucleotide sequence ID" value="NZ_WWCK01000002.1"/>
</dbReference>
<feature type="chain" id="PRO_5030760038" evidence="1">
    <location>
        <begin position="23"/>
        <end position="229"/>
    </location>
</feature>